<evidence type="ECO:0000313" key="5">
    <source>
        <dbReference type="EMBL" id="CAZ86493.1"/>
    </source>
</evidence>
<feature type="domain" description="Small acidic protein-like" evidence="4">
    <location>
        <begin position="305"/>
        <end position="375"/>
    </location>
</feature>
<dbReference type="GeneID" id="9186725"/>
<dbReference type="Proteomes" id="UP000006911">
    <property type="component" value="Unassembled WGS sequence"/>
</dbReference>
<feature type="compositionally biased region" description="Basic and acidic residues" evidence="3">
    <location>
        <begin position="350"/>
        <end position="360"/>
    </location>
</feature>
<accession>D5GPQ0</accession>
<feature type="compositionally biased region" description="Basic residues" evidence="3">
    <location>
        <begin position="222"/>
        <end position="236"/>
    </location>
</feature>
<dbReference type="KEGG" id="tml:GSTUM_00011969001"/>
<evidence type="ECO:0000256" key="1">
    <source>
        <dbReference type="ARBA" id="ARBA00006502"/>
    </source>
</evidence>
<feature type="compositionally biased region" description="Basic and acidic residues" evidence="3">
    <location>
        <begin position="119"/>
        <end position="131"/>
    </location>
</feature>
<dbReference type="RefSeq" id="XP_002842302.1">
    <property type="nucleotide sequence ID" value="XM_002842256.1"/>
</dbReference>
<dbReference type="Pfam" id="PF15477">
    <property type="entry name" value="SMAP"/>
    <property type="match status" value="1"/>
</dbReference>
<feature type="region of interest" description="Disordered" evidence="3">
    <location>
        <begin position="331"/>
        <end position="376"/>
    </location>
</feature>
<protein>
    <recommendedName>
        <fullName evidence="2">Small acidic protein</fullName>
    </recommendedName>
</protein>
<evidence type="ECO:0000259" key="4">
    <source>
        <dbReference type="Pfam" id="PF15477"/>
    </source>
</evidence>
<reference evidence="5 6" key="1">
    <citation type="journal article" date="2010" name="Nature">
        <title>Perigord black truffle genome uncovers evolutionary origins and mechanisms of symbiosis.</title>
        <authorList>
            <person name="Martin F."/>
            <person name="Kohler A."/>
            <person name="Murat C."/>
            <person name="Balestrini R."/>
            <person name="Coutinho P.M."/>
            <person name="Jaillon O."/>
            <person name="Montanini B."/>
            <person name="Morin E."/>
            <person name="Noel B."/>
            <person name="Percudani R."/>
            <person name="Porcel B."/>
            <person name="Rubini A."/>
            <person name="Amicucci A."/>
            <person name="Amselem J."/>
            <person name="Anthouard V."/>
            <person name="Arcioni S."/>
            <person name="Artiguenave F."/>
            <person name="Aury J.M."/>
            <person name="Ballario P."/>
            <person name="Bolchi A."/>
            <person name="Brenna A."/>
            <person name="Brun A."/>
            <person name="Buee M."/>
            <person name="Cantarel B."/>
            <person name="Chevalier G."/>
            <person name="Couloux A."/>
            <person name="Da Silva C."/>
            <person name="Denoeud F."/>
            <person name="Duplessis S."/>
            <person name="Ghignone S."/>
            <person name="Hilselberger B."/>
            <person name="Iotti M."/>
            <person name="Marcais B."/>
            <person name="Mello A."/>
            <person name="Miranda M."/>
            <person name="Pacioni G."/>
            <person name="Quesneville H."/>
            <person name="Riccioni C."/>
            <person name="Ruotolo R."/>
            <person name="Splivallo R."/>
            <person name="Stocchi V."/>
            <person name="Tisserant E."/>
            <person name="Viscomi A.R."/>
            <person name="Zambonelli A."/>
            <person name="Zampieri E."/>
            <person name="Henrissat B."/>
            <person name="Lebrun M.H."/>
            <person name="Paolocci F."/>
            <person name="Bonfante P."/>
            <person name="Ottonello S."/>
            <person name="Wincker P."/>
        </authorList>
    </citation>
    <scope>NUCLEOTIDE SEQUENCE [LARGE SCALE GENOMIC DNA]</scope>
    <source>
        <strain evidence="5 6">Mel28</strain>
    </source>
</reference>
<dbReference type="AlphaFoldDB" id="D5GPQ0"/>
<dbReference type="InParanoid" id="D5GPQ0"/>
<dbReference type="PANTHER" id="PTHR22175">
    <property type="entry name" value="SMALL ACIDIC PROTEIN-RELATED"/>
    <property type="match status" value="1"/>
</dbReference>
<name>D5GPQ0_TUBMM</name>
<dbReference type="OMA" id="VENCANS"/>
<dbReference type="PANTHER" id="PTHR22175:SF0">
    <property type="entry name" value="SMALL ACIDIC PROTEIN"/>
    <property type="match status" value="1"/>
</dbReference>
<dbReference type="HOGENOM" id="CLU_736072_0_0_1"/>
<feature type="region of interest" description="Disordered" evidence="3">
    <location>
        <begin position="1"/>
        <end position="296"/>
    </location>
</feature>
<evidence type="ECO:0000313" key="6">
    <source>
        <dbReference type="Proteomes" id="UP000006911"/>
    </source>
</evidence>
<sequence>MSPEGNFAGINPERLKMLQARENPAPRDFSGRGRDRGWGQGGRGAGSGSGRGGGRGGYRATGRRFVFNEGAGSPAVANGGTKESTPAEEQLSGAEMRLAFKRNQERKSGAVVENCANSVKEEERKRKRDDEGAVAAESSPPKTSKRHKDSKTNGVTAATNGAPTLDEKRKHKKKKEKRDDRAKRAKRHAIEVGEVVVPSPSGARSSKQLNDDPDLSKEAKKAAKKERKEKREKRRAAIIEEPVNGDVGPSEHTSGSKTKTKKDKKPKKGKSKEPSSSSTDPTPAKRSKKSKTEILAGEAEYKWTAVAADLPGDDQRKSKFLRLLGAGAGALAATVPTANGSASLSSSSAKTREKDLERQYDAGLKVKGKKRRGLGA</sequence>
<dbReference type="InterPro" id="IPR028124">
    <property type="entry name" value="SMAP_dom"/>
</dbReference>
<comment type="similarity">
    <text evidence="1">Belongs to the SMAP family.</text>
</comment>
<keyword evidence="6" id="KW-1185">Reference proteome</keyword>
<evidence type="ECO:0000256" key="2">
    <source>
        <dbReference type="ARBA" id="ARBA00016161"/>
    </source>
</evidence>
<proteinExistence type="inferred from homology"/>
<feature type="compositionally biased region" description="Polar residues" evidence="3">
    <location>
        <begin position="152"/>
        <end position="162"/>
    </location>
</feature>
<feature type="compositionally biased region" description="Basic residues" evidence="3">
    <location>
        <begin position="366"/>
        <end position="376"/>
    </location>
</feature>
<organism evidence="5 6">
    <name type="scientific">Tuber melanosporum (strain Mel28)</name>
    <name type="common">Perigord black truffle</name>
    <dbReference type="NCBI Taxonomy" id="656061"/>
    <lineage>
        <taxon>Eukaryota</taxon>
        <taxon>Fungi</taxon>
        <taxon>Dikarya</taxon>
        <taxon>Ascomycota</taxon>
        <taxon>Pezizomycotina</taxon>
        <taxon>Pezizomycetes</taxon>
        <taxon>Pezizales</taxon>
        <taxon>Tuberaceae</taxon>
        <taxon>Tuber</taxon>
    </lineage>
</organism>
<dbReference type="InterPro" id="IPR026714">
    <property type="entry name" value="SMAP"/>
</dbReference>
<feature type="compositionally biased region" description="Basic residues" evidence="3">
    <location>
        <begin position="258"/>
        <end position="270"/>
    </location>
</feature>
<feature type="compositionally biased region" description="Gly residues" evidence="3">
    <location>
        <begin position="38"/>
        <end position="59"/>
    </location>
</feature>
<dbReference type="EMBL" id="FN430377">
    <property type="protein sequence ID" value="CAZ86493.1"/>
    <property type="molecule type" value="Genomic_DNA"/>
</dbReference>
<gene>
    <name evidence="5" type="ORF">GSTUM_00011969001</name>
</gene>
<evidence type="ECO:0000256" key="3">
    <source>
        <dbReference type="SAM" id="MobiDB-lite"/>
    </source>
</evidence>